<evidence type="ECO:0008006" key="6">
    <source>
        <dbReference type="Google" id="ProtNLM"/>
    </source>
</evidence>
<evidence type="ECO:0000256" key="1">
    <source>
        <dbReference type="SAM" id="SignalP"/>
    </source>
</evidence>
<dbReference type="STRING" id="1278819.BHE19_08005"/>
<keyword evidence="1" id="KW-0732">Signal</keyword>
<evidence type="ECO:0000313" key="4">
    <source>
        <dbReference type="Proteomes" id="UP000180252"/>
    </source>
</evidence>
<dbReference type="PROSITE" id="PS51257">
    <property type="entry name" value="PROKAR_LIPOPROTEIN"/>
    <property type="match status" value="1"/>
</dbReference>
<name>A0A1S1J8J2_9FLAO</name>
<evidence type="ECO:0000313" key="3">
    <source>
        <dbReference type="EMBL" id="OXB17026.1"/>
    </source>
</evidence>
<organism evidence="2 4">
    <name type="scientific">Flavobacterium tructae</name>
    <dbReference type="NCBI Taxonomy" id="1114873"/>
    <lineage>
        <taxon>Bacteria</taxon>
        <taxon>Pseudomonadati</taxon>
        <taxon>Bacteroidota</taxon>
        <taxon>Flavobacteriia</taxon>
        <taxon>Flavobacteriales</taxon>
        <taxon>Flavobacteriaceae</taxon>
        <taxon>Flavobacterium</taxon>
    </lineage>
</organism>
<protein>
    <recommendedName>
        <fullName evidence="6">Lipoprotein</fullName>
    </recommendedName>
</protein>
<dbReference type="OrthoDB" id="1375362at2"/>
<dbReference type="EMBL" id="MUHG01000026">
    <property type="protein sequence ID" value="OXB17026.1"/>
    <property type="molecule type" value="Genomic_DNA"/>
</dbReference>
<evidence type="ECO:0000313" key="2">
    <source>
        <dbReference type="EMBL" id="OHT45765.1"/>
    </source>
</evidence>
<accession>A0A1S1J8J2</accession>
<dbReference type="Proteomes" id="UP000198319">
    <property type="component" value="Unassembled WGS sequence"/>
</dbReference>
<dbReference type="EMBL" id="MIKE01000022">
    <property type="protein sequence ID" value="OHT45765.1"/>
    <property type="molecule type" value="Genomic_DNA"/>
</dbReference>
<feature type="signal peptide" evidence="1">
    <location>
        <begin position="1"/>
        <end position="22"/>
    </location>
</feature>
<proteinExistence type="predicted"/>
<reference evidence="2" key="1">
    <citation type="submission" date="2016-09" db="EMBL/GenBank/DDBJ databases">
        <authorList>
            <person name="Capua I."/>
            <person name="De Benedictis P."/>
            <person name="Joannis T."/>
            <person name="Lombin L.H."/>
            <person name="Cattoli G."/>
        </authorList>
    </citation>
    <scope>NUCLEOTIDE SEQUENCE [LARGE SCALE GENOMIC DNA]</scope>
    <source>
        <strain evidence="2">MSU</strain>
    </source>
</reference>
<reference evidence="3 5" key="3">
    <citation type="submission" date="2016-11" db="EMBL/GenBank/DDBJ databases">
        <title>Whole genomes of Flavobacteriaceae.</title>
        <authorList>
            <person name="Stine C."/>
            <person name="Li C."/>
            <person name="Tadesse D."/>
        </authorList>
    </citation>
    <scope>NUCLEOTIDE SEQUENCE [LARGE SCALE GENOMIC DNA]</scope>
    <source>
        <strain evidence="3 5">ATCC BAA-2541</strain>
    </source>
</reference>
<dbReference type="Proteomes" id="UP000180252">
    <property type="component" value="Unassembled WGS sequence"/>
</dbReference>
<comment type="caution">
    <text evidence="2">The sequence shown here is derived from an EMBL/GenBank/DDBJ whole genome shotgun (WGS) entry which is preliminary data.</text>
</comment>
<sequence length="109" mass="12443">MKKLLVVTVLLILQACSTAKNANDQWIGQSKNNLIKAWGPPIRTINNQDHGEILIYADQVYANTNTSEGTRIAGLNYWNYTYIYTHKDGKIYLYKTDKQQQPPQTIAVK</sequence>
<reference evidence="4" key="2">
    <citation type="submission" date="2016-09" db="EMBL/GenBank/DDBJ databases">
        <authorList>
            <person name="Chen S."/>
            <person name="Walker E."/>
        </authorList>
    </citation>
    <scope>NUCLEOTIDE SEQUENCE [LARGE SCALE GENOMIC DNA]</scope>
    <source>
        <strain evidence="4">MSU</strain>
    </source>
</reference>
<dbReference type="AlphaFoldDB" id="A0A1S1J8J2"/>
<dbReference type="RefSeq" id="WP_070907024.1">
    <property type="nucleotide sequence ID" value="NZ_MIKE01000022.1"/>
</dbReference>
<feature type="chain" id="PRO_5010225704" description="Lipoprotein" evidence="1">
    <location>
        <begin position="23"/>
        <end position="109"/>
    </location>
</feature>
<keyword evidence="5" id="KW-1185">Reference proteome</keyword>
<evidence type="ECO:0000313" key="5">
    <source>
        <dbReference type="Proteomes" id="UP000198319"/>
    </source>
</evidence>
<gene>
    <name evidence="3" type="ORF">B0A71_17290</name>
    <name evidence="2" type="ORF">BHE19_08005</name>
</gene>